<sequence>MNLQYCPQRDVPSINKTKKESATLQKYDPVSRRMIQLNNPPCTVSVTQKTTPRCVPIPGKCLDILANGESSITLTFTKSGTYDLPFPGYLTVTCSGGGGGGAGGNSFNGFYAGGGGGGSGYLSTYSFGFLRSGSMIYYTIGYGGLGGSVSAAGGTGGTTTLSIVGQPTVTALGGTGGNPGTTDAHVGLGGVGFVNGGNGSYGATLPQAGGLGGLGGGSSGGNGGAAASTPGLAGLAGYVTITLAAPA</sequence>
<name>A0A6C0AHS6_9ZZZZ</name>
<dbReference type="Pfam" id="PF21722">
    <property type="entry name" value="Gly_rich_2"/>
    <property type="match status" value="1"/>
</dbReference>
<reference evidence="2" key="1">
    <citation type="journal article" date="2020" name="Nature">
        <title>Giant virus diversity and host interactions through global metagenomics.</title>
        <authorList>
            <person name="Schulz F."/>
            <person name="Roux S."/>
            <person name="Paez-Espino D."/>
            <person name="Jungbluth S."/>
            <person name="Walsh D.A."/>
            <person name="Denef V.J."/>
            <person name="McMahon K.D."/>
            <person name="Konstantinidis K.T."/>
            <person name="Eloe-Fadrosh E.A."/>
            <person name="Kyrpides N.C."/>
            <person name="Woyke T."/>
        </authorList>
    </citation>
    <scope>NUCLEOTIDE SEQUENCE</scope>
    <source>
        <strain evidence="2">GVMAG-S-1035237-23</strain>
    </source>
</reference>
<organism evidence="2">
    <name type="scientific">viral metagenome</name>
    <dbReference type="NCBI Taxonomy" id="1070528"/>
    <lineage>
        <taxon>unclassified sequences</taxon>
        <taxon>metagenomes</taxon>
        <taxon>organismal metagenomes</taxon>
    </lineage>
</organism>
<dbReference type="InterPro" id="IPR049304">
    <property type="entry name" value="Gly_rich_dom"/>
</dbReference>
<protein>
    <recommendedName>
        <fullName evidence="1">Glycine-rich domain-containing protein</fullName>
    </recommendedName>
</protein>
<dbReference type="EMBL" id="MN740642">
    <property type="protein sequence ID" value="QHS79367.1"/>
    <property type="molecule type" value="Genomic_DNA"/>
</dbReference>
<proteinExistence type="predicted"/>
<feature type="domain" description="Glycine-rich" evidence="1">
    <location>
        <begin position="80"/>
        <end position="237"/>
    </location>
</feature>
<accession>A0A6C0AHS6</accession>
<dbReference type="AlphaFoldDB" id="A0A6C0AHS6"/>
<evidence type="ECO:0000313" key="2">
    <source>
        <dbReference type="EMBL" id="QHS79367.1"/>
    </source>
</evidence>
<evidence type="ECO:0000259" key="1">
    <source>
        <dbReference type="Pfam" id="PF21722"/>
    </source>
</evidence>